<sequence length="48" mass="5239">MQPKFKEHICPACNGAGFPPAEQPVQPGHKLYPVKCKTCDGKGRITDD</sequence>
<evidence type="ECO:0008006" key="3">
    <source>
        <dbReference type="Google" id="ProtNLM"/>
    </source>
</evidence>
<keyword evidence="2" id="KW-1185">Reference proteome</keyword>
<dbReference type="SUPFAM" id="SSF57938">
    <property type="entry name" value="DnaJ/Hsp40 cysteine-rich domain"/>
    <property type="match status" value="1"/>
</dbReference>
<evidence type="ECO:0000313" key="2">
    <source>
        <dbReference type="Proteomes" id="UP001432046"/>
    </source>
</evidence>
<organism evidence="1 2">
    <name type="scientific">Bradyrhizobium septentrionale</name>
    <dbReference type="NCBI Taxonomy" id="1404411"/>
    <lineage>
        <taxon>Bacteria</taxon>
        <taxon>Pseudomonadati</taxon>
        <taxon>Pseudomonadota</taxon>
        <taxon>Alphaproteobacteria</taxon>
        <taxon>Hyphomicrobiales</taxon>
        <taxon>Nitrobacteraceae</taxon>
        <taxon>Bradyrhizobium</taxon>
    </lineage>
</organism>
<dbReference type="RefSeq" id="WP_338821976.1">
    <property type="nucleotide sequence ID" value="NZ_CP147708.1"/>
</dbReference>
<proteinExistence type="predicted"/>
<evidence type="ECO:0000313" key="1">
    <source>
        <dbReference type="EMBL" id="WXC81717.1"/>
    </source>
</evidence>
<dbReference type="InterPro" id="IPR036410">
    <property type="entry name" value="HSP_DnaJ_Cys-rich_dom_sf"/>
</dbReference>
<reference evidence="1" key="2">
    <citation type="submission" date="2024-03" db="EMBL/GenBank/DDBJ databases">
        <authorList>
            <person name="Bromfield E.S.P."/>
            <person name="Cloutier S."/>
        </authorList>
    </citation>
    <scope>NUCLEOTIDE SEQUENCE</scope>
    <source>
        <strain evidence="1">5S5</strain>
    </source>
</reference>
<name>A0ABZ2P3D6_9BRAD</name>
<protein>
    <recommendedName>
        <fullName evidence="3">Molecular chaperone DnaJ</fullName>
    </recommendedName>
</protein>
<dbReference type="Proteomes" id="UP001432046">
    <property type="component" value="Chromosome"/>
</dbReference>
<reference evidence="1" key="1">
    <citation type="journal article" date="2021" name="Int. J. Syst. Evol. Microbiol.">
        <title>Bradyrhizobium septentrionale sp. nov. (sv. septentrionale) and Bradyrhizobium quebecense sp. nov. (sv. septentrionale) associated with legumes native to Canada possess rearranged symbiosis genes and numerous insertion sequences.</title>
        <authorList>
            <person name="Bromfield E.S.P."/>
            <person name="Cloutier S."/>
        </authorList>
    </citation>
    <scope>NUCLEOTIDE SEQUENCE</scope>
    <source>
        <strain evidence="1">5S5</strain>
    </source>
</reference>
<accession>A0ABZ2P3D6</accession>
<dbReference type="EMBL" id="CP147711">
    <property type="protein sequence ID" value="WXC81717.1"/>
    <property type="molecule type" value="Genomic_DNA"/>
</dbReference>
<gene>
    <name evidence="1" type="ORF">WDK88_08940</name>
</gene>
<dbReference type="Gene3D" id="6.20.20.10">
    <property type="match status" value="1"/>
</dbReference>